<comment type="caution">
    <text evidence="1">The sequence shown here is derived from an EMBL/GenBank/DDBJ whole genome shotgun (WGS) entry which is preliminary data.</text>
</comment>
<keyword evidence="2" id="KW-1185">Reference proteome</keyword>
<organism evidence="1 2">
    <name type="scientific">Actinophytocola glycyrrhizae</name>
    <dbReference type="NCBI Taxonomy" id="2044873"/>
    <lineage>
        <taxon>Bacteria</taxon>
        <taxon>Bacillati</taxon>
        <taxon>Actinomycetota</taxon>
        <taxon>Actinomycetes</taxon>
        <taxon>Pseudonocardiales</taxon>
        <taxon>Pseudonocardiaceae</taxon>
    </lineage>
</organism>
<protein>
    <submittedName>
        <fullName evidence="1">Uncharacterized protein</fullName>
    </submittedName>
</protein>
<reference evidence="2" key="1">
    <citation type="journal article" date="2019" name="Int. J. Syst. Evol. Microbiol.">
        <title>The Global Catalogue of Microorganisms (GCM) 10K type strain sequencing project: providing services to taxonomists for standard genome sequencing and annotation.</title>
        <authorList>
            <consortium name="The Broad Institute Genomics Platform"/>
            <consortium name="The Broad Institute Genome Sequencing Center for Infectious Disease"/>
            <person name="Wu L."/>
            <person name="Ma J."/>
        </authorList>
    </citation>
    <scope>NUCLEOTIDE SEQUENCE [LARGE SCALE GENOMIC DNA]</scope>
    <source>
        <strain evidence="2">ZS-22-S1</strain>
    </source>
</reference>
<proteinExistence type="predicted"/>
<name>A0ABV9RTG8_9PSEU</name>
<dbReference type="RefSeq" id="WP_378053173.1">
    <property type="nucleotide sequence ID" value="NZ_JBHSIS010000002.1"/>
</dbReference>
<sequence>MKHGYVLTEEQGTGSFTWDRTRARVEVTGDVTDLTEGLRTWAIETATREQYDDGRYSAYLVELDANSRYDTHNALAFEEILWFYGQEHVPAS</sequence>
<accession>A0ABV9RTG8</accession>
<evidence type="ECO:0000313" key="1">
    <source>
        <dbReference type="EMBL" id="MFC4851929.1"/>
    </source>
</evidence>
<dbReference type="EMBL" id="JBHSIS010000002">
    <property type="protein sequence ID" value="MFC4851929.1"/>
    <property type="molecule type" value="Genomic_DNA"/>
</dbReference>
<gene>
    <name evidence="1" type="ORF">ACFPCV_00335</name>
</gene>
<evidence type="ECO:0000313" key="2">
    <source>
        <dbReference type="Proteomes" id="UP001595859"/>
    </source>
</evidence>
<dbReference type="Proteomes" id="UP001595859">
    <property type="component" value="Unassembled WGS sequence"/>
</dbReference>